<keyword evidence="3" id="KW-1185">Reference proteome</keyword>
<dbReference type="KEGG" id="nmy:CJ229_006045"/>
<reference evidence="3" key="1">
    <citation type="submission" date="2017-09" db="EMBL/GenBank/DDBJ databases">
        <title>Bacterial strain isolated from the female urinary microbiota.</title>
        <authorList>
            <person name="Thomas-White K."/>
            <person name="Kumar N."/>
            <person name="Forster S."/>
            <person name="Putonti C."/>
            <person name="Lawley T."/>
            <person name="Wolfe A.J."/>
        </authorList>
    </citation>
    <scope>NUCLEOTIDE SEQUENCE [LARGE SCALE GENOMIC DNA]</scope>
    <source>
        <strain evidence="3">UMB0959</strain>
    </source>
</reference>
<dbReference type="PROSITE" id="PS51257">
    <property type="entry name" value="PROKAR_LIPOPROTEIN"/>
    <property type="match status" value="1"/>
</dbReference>
<evidence type="ECO:0000256" key="1">
    <source>
        <dbReference type="SAM" id="SignalP"/>
    </source>
</evidence>
<keyword evidence="1" id="KW-0732">Signal</keyword>
<dbReference type="RefSeq" id="WP_102167041.1">
    <property type="nucleotide sequence ID" value="NZ_CP136964.1"/>
</dbReference>
<dbReference type="AlphaFoldDB" id="A0AAF0YGW9"/>
<protein>
    <recommendedName>
        <fullName evidence="4">Lipoprotein</fullName>
    </recommendedName>
</protein>
<organism evidence="2 3">
    <name type="scientific">Nosocomiicoccus massiliensis</name>
    <dbReference type="NCBI Taxonomy" id="1232430"/>
    <lineage>
        <taxon>Bacteria</taxon>
        <taxon>Bacillati</taxon>
        <taxon>Bacillota</taxon>
        <taxon>Bacilli</taxon>
        <taxon>Bacillales</taxon>
        <taxon>Staphylococcaceae</taxon>
        <taxon>Nosocomiicoccus</taxon>
    </lineage>
</organism>
<dbReference type="Proteomes" id="UP000243626">
    <property type="component" value="Chromosome"/>
</dbReference>
<accession>A0AAF0YGW9</accession>
<feature type="signal peptide" evidence="1">
    <location>
        <begin position="1"/>
        <end position="19"/>
    </location>
</feature>
<sequence length="144" mass="16531">MKKFVYVISLLGLMLLLVACNQTKNMLEGNIYSVTSHSPTIELSEYKEPPNSSVNFRFDTNKKMKVIYMGEEHDAEYNFDEDLLSLTVIDKNDKEGKMFFKDVQQYEKNEDIVIAKLEESSVPSDHLAYHALSGFSIGEMVLLY</sequence>
<evidence type="ECO:0000313" key="3">
    <source>
        <dbReference type="Proteomes" id="UP000243626"/>
    </source>
</evidence>
<name>A0AAF0YGW9_9STAP</name>
<dbReference type="EMBL" id="CP136964">
    <property type="protein sequence ID" value="WOS95653.1"/>
    <property type="molecule type" value="Genomic_DNA"/>
</dbReference>
<evidence type="ECO:0000313" key="2">
    <source>
        <dbReference type="EMBL" id="WOS95653.1"/>
    </source>
</evidence>
<reference evidence="2 3" key="2">
    <citation type="submission" date="2023-10" db="EMBL/GenBank/DDBJ databases">
        <authorList>
            <person name="Choi B."/>
        </authorList>
    </citation>
    <scope>NUCLEOTIDE SEQUENCE [LARGE SCALE GENOMIC DNA]</scope>
    <source>
        <strain evidence="2 3">UMB0959</strain>
    </source>
</reference>
<gene>
    <name evidence="2" type="ORF">CJ229_006045</name>
</gene>
<evidence type="ECO:0008006" key="4">
    <source>
        <dbReference type="Google" id="ProtNLM"/>
    </source>
</evidence>
<feature type="chain" id="PRO_5041925281" description="Lipoprotein" evidence="1">
    <location>
        <begin position="20"/>
        <end position="144"/>
    </location>
</feature>
<proteinExistence type="predicted"/>